<proteinExistence type="inferred from homology"/>
<comment type="similarity">
    <text evidence="8">Belongs to the two pore domain potassium channel (TC 1.A.1.8) family.</text>
</comment>
<keyword evidence="6 9" id="KW-0472">Membrane</keyword>
<evidence type="ECO:0000256" key="4">
    <source>
        <dbReference type="ARBA" id="ARBA00022989"/>
    </source>
</evidence>
<keyword evidence="5 8" id="KW-0406">Ion transport</keyword>
<evidence type="ECO:0000256" key="1">
    <source>
        <dbReference type="ARBA" id="ARBA00004141"/>
    </source>
</evidence>
<feature type="domain" description="Potassium channel" evidence="10">
    <location>
        <begin position="30"/>
        <end position="88"/>
    </location>
</feature>
<keyword evidence="7 8" id="KW-0407">Ion channel</keyword>
<accession>A0ABM1W001</accession>
<evidence type="ECO:0000313" key="12">
    <source>
        <dbReference type="RefSeq" id="XP_035827994.1"/>
    </source>
</evidence>
<protein>
    <submittedName>
        <fullName evidence="12">Potassium channel subfamily K member 18</fullName>
    </submittedName>
</protein>
<evidence type="ECO:0000256" key="2">
    <source>
        <dbReference type="ARBA" id="ARBA00022448"/>
    </source>
</evidence>
<evidence type="ECO:0000259" key="10">
    <source>
        <dbReference type="Pfam" id="PF07885"/>
    </source>
</evidence>
<dbReference type="PANTHER" id="PTHR11003:SF334">
    <property type="entry name" value="FI03418P"/>
    <property type="match status" value="1"/>
</dbReference>
<evidence type="ECO:0000256" key="8">
    <source>
        <dbReference type="RuleBase" id="RU003857"/>
    </source>
</evidence>
<dbReference type="GO" id="GO:0034220">
    <property type="term" value="P:monoatomic ion transmembrane transport"/>
    <property type="evidence" value="ECO:0007669"/>
    <property type="project" value="UniProtKB-KW"/>
</dbReference>
<dbReference type="PRINTS" id="PR01333">
    <property type="entry name" value="2POREKCHANEL"/>
</dbReference>
<dbReference type="InterPro" id="IPR013099">
    <property type="entry name" value="K_chnl_dom"/>
</dbReference>
<feature type="transmembrane region" description="Helical" evidence="9">
    <location>
        <begin position="180"/>
        <end position="198"/>
    </location>
</feature>
<dbReference type="InterPro" id="IPR003280">
    <property type="entry name" value="2pore_dom_K_chnl"/>
</dbReference>
<evidence type="ECO:0000256" key="7">
    <source>
        <dbReference type="ARBA" id="ARBA00023303"/>
    </source>
</evidence>
<evidence type="ECO:0000313" key="11">
    <source>
        <dbReference type="Proteomes" id="UP000694888"/>
    </source>
</evidence>
<dbReference type="Pfam" id="PF07885">
    <property type="entry name" value="Ion_trans_2"/>
    <property type="match status" value="2"/>
</dbReference>
<keyword evidence="3 8" id="KW-0812">Transmembrane</keyword>
<organism evidence="11 12">
    <name type="scientific">Aplysia californica</name>
    <name type="common">California sea hare</name>
    <dbReference type="NCBI Taxonomy" id="6500"/>
    <lineage>
        <taxon>Eukaryota</taxon>
        <taxon>Metazoa</taxon>
        <taxon>Spiralia</taxon>
        <taxon>Lophotrochozoa</taxon>
        <taxon>Mollusca</taxon>
        <taxon>Gastropoda</taxon>
        <taxon>Heterobranchia</taxon>
        <taxon>Euthyneura</taxon>
        <taxon>Tectipleura</taxon>
        <taxon>Aplysiida</taxon>
        <taxon>Aplysioidea</taxon>
        <taxon>Aplysiidae</taxon>
        <taxon>Aplysia</taxon>
    </lineage>
</organism>
<comment type="subcellular location">
    <subcellularLocation>
        <location evidence="1">Membrane</location>
        <topology evidence="1">Multi-pass membrane protein</topology>
    </subcellularLocation>
</comment>
<keyword evidence="4 9" id="KW-1133">Transmembrane helix</keyword>
<keyword evidence="11" id="KW-1185">Reference proteome</keyword>
<evidence type="ECO:0000256" key="6">
    <source>
        <dbReference type="ARBA" id="ARBA00023136"/>
    </source>
</evidence>
<reference evidence="12" key="1">
    <citation type="submission" date="2025-08" db="UniProtKB">
        <authorList>
            <consortium name="RefSeq"/>
        </authorList>
    </citation>
    <scope>IDENTIFICATION</scope>
</reference>
<dbReference type="Proteomes" id="UP000694888">
    <property type="component" value="Unplaced"/>
</dbReference>
<evidence type="ECO:0000256" key="9">
    <source>
        <dbReference type="SAM" id="Phobius"/>
    </source>
</evidence>
<feature type="transmembrane region" description="Helical" evidence="9">
    <location>
        <begin position="33"/>
        <end position="54"/>
    </location>
</feature>
<dbReference type="GeneID" id="101847606"/>
<dbReference type="SUPFAM" id="SSF81324">
    <property type="entry name" value="Voltage-gated potassium channels"/>
    <property type="match status" value="2"/>
</dbReference>
<gene>
    <name evidence="12" type="primary">LOC101847606</name>
</gene>
<feature type="domain" description="Potassium channel" evidence="10">
    <location>
        <begin position="133"/>
        <end position="177"/>
    </location>
</feature>
<keyword evidence="2 8" id="KW-0813">Transport</keyword>
<evidence type="ECO:0000256" key="5">
    <source>
        <dbReference type="ARBA" id="ARBA00023065"/>
    </source>
</evidence>
<dbReference type="Gene3D" id="1.10.287.70">
    <property type="match status" value="1"/>
</dbReference>
<feature type="transmembrane region" description="Helical" evidence="9">
    <location>
        <begin position="66"/>
        <end position="91"/>
    </location>
</feature>
<dbReference type="RefSeq" id="XP_035827994.1">
    <property type="nucleotide sequence ID" value="XM_035972101.1"/>
</dbReference>
<sequence length="199" mass="22067">MEAFRQFEQEVYRAVVEGGWDGTDDSTDLVTKWTFPGALLFSVTVITTIGYGDIVPKTRVGQAVCVVYAMIGIPLTLLCLANIGGFLANLYKLIWQASSRLWKLVVCMPKKNKESLPLDQTKVPVWVSLVTMGAYILLGAGIFSSWEKDWSFLDGSYFCFITLSTIGFGDFVPGQVGIDLWLLLLLVVVKLQSSILHIM</sequence>
<name>A0ABM1W001_APLCA</name>
<dbReference type="PANTHER" id="PTHR11003">
    <property type="entry name" value="POTASSIUM CHANNEL, SUBFAMILY K"/>
    <property type="match status" value="1"/>
</dbReference>
<evidence type="ECO:0000256" key="3">
    <source>
        <dbReference type="ARBA" id="ARBA00022692"/>
    </source>
</evidence>
<feature type="transmembrane region" description="Helical" evidence="9">
    <location>
        <begin position="123"/>
        <end position="143"/>
    </location>
</feature>
<feature type="transmembrane region" description="Helical" evidence="9">
    <location>
        <begin position="155"/>
        <end position="174"/>
    </location>
</feature>